<comment type="function">
    <text evidence="2">Catalyzes the condensation of isopentenyl diphosphate (IPP) with allylic pyrophosphates generating different type of terpenoids.</text>
</comment>
<dbReference type="InterPro" id="IPR036424">
    <property type="entry name" value="UPP_synth-like_sf"/>
</dbReference>
<name>A0A9X3EDP8_9HYPH</name>
<keyword evidence="4" id="KW-1185">Reference proteome</keyword>
<reference evidence="3" key="1">
    <citation type="submission" date="2022-11" db="EMBL/GenBank/DDBJ databases">
        <title>Biodiversity and phylogenetic relationships of bacteria.</title>
        <authorList>
            <person name="Machado R.A.R."/>
            <person name="Bhat A."/>
            <person name="Loulou A."/>
            <person name="Kallel S."/>
        </authorList>
    </citation>
    <scope>NUCLEOTIDE SEQUENCE</scope>
    <source>
        <strain evidence="3">K-TC2</strain>
    </source>
</reference>
<dbReference type="NCBIfam" id="NF011405">
    <property type="entry name" value="PRK14830.1"/>
    <property type="match status" value="1"/>
</dbReference>
<dbReference type="EC" id="2.5.1.-" evidence="2"/>
<evidence type="ECO:0000313" key="4">
    <source>
        <dbReference type="Proteomes" id="UP001144805"/>
    </source>
</evidence>
<evidence type="ECO:0000256" key="2">
    <source>
        <dbReference type="HAMAP-Rule" id="MF_01139"/>
    </source>
</evidence>
<keyword evidence="1 2" id="KW-0808">Transferase</keyword>
<dbReference type="Proteomes" id="UP001144805">
    <property type="component" value="Unassembled WGS sequence"/>
</dbReference>
<comment type="cofactor">
    <cofactor evidence="2">
        <name>Mg(2+)</name>
        <dbReference type="ChEBI" id="CHEBI:18420"/>
    </cofactor>
    <text evidence="2">Binds 2 magnesium ions per subunit.</text>
</comment>
<feature type="active site" evidence="2">
    <location>
        <position position="35"/>
    </location>
</feature>
<protein>
    <recommendedName>
        <fullName evidence="2">Isoprenyl transferase</fullName>
        <ecNumber evidence="2">2.5.1.-</ecNumber>
    </recommendedName>
</protein>
<sequence length="261" mass="28929">MNSNADDSGAELLVDAPGVASVGLSVPRHVAIIMDGNGRWAQGRGLTRTEGHRRGMEAVRAAVETSRELGVSHLTLFSFSSENWSRPPLEIQFLFGLLRLFIQRDLADLHRNGVRVTVIGDRVKLSADIRSLLDQAEKLTKDNTGLRLVIAFNYGARDEITRAVRRIGADVAAGKLAPEAIDENTIRAHLDTADMPDPDLVIRTSGEMRLSNFLLWQAAYAELVFLPAYWPDFDRAAYLQAVEEYSRRTRRFGGIAARRSG</sequence>
<feature type="active site" description="Proton acceptor" evidence="2">
    <location>
        <position position="83"/>
    </location>
</feature>
<dbReference type="Pfam" id="PF01255">
    <property type="entry name" value="Prenyltransf"/>
    <property type="match status" value="1"/>
</dbReference>
<dbReference type="RefSeq" id="WP_266340084.1">
    <property type="nucleotide sequence ID" value="NZ_JAPKNK010000008.1"/>
</dbReference>
<comment type="similarity">
    <text evidence="2">Belongs to the UPP synthase family.</text>
</comment>
<dbReference type="PANTHER" id="PTHR10291:SF0">
    <property type="entry name" value="DEHYDRODOLICHYL DIPHOSPHATE SYNTHASE 2"/>
    <property type="match status" value="1"/>
</dbReference>
<dbReference type="InterPro" id="IPR001441">
    <property type="entry name" value="UPP_synth-like"/>
</dbReference>
<dbReference type="GO" id="GO:0005829">
    <property type="term" value="C:cytosol"/>
    <property type="evidence" value="ECO:0007669"/>
    <property type="project" value="TreeGrafter"/>
</dbReference>
<dbReference type="Gene3D" id="3.40.1180.10">
    <property type="entry name" value="Decaprenyl diphosphate synthase-like"/>
    <property type="match status" value="1"/>
</dbReference>
<feature type="binding site" evidence="2">
    <location>
        <position position="86"/>
    </location>
    <ligand>
        <name>substrate</name>
    </ligand>
</feature>
<comment type="caution">
    <text evidence="3">The sequence shown here is derived from an EMBL/GenBank/DDBJ whole genome shotgun (WGS) entry which is preliminary data.</text>
</comment>
<comment type="subunit">
    <text evidence="2">Homodimer.</text>
</comment>
<gene>
    <name evidence="3" type="ORF">OSH07_18105</name>
</gene>
<dbReference type="GO" id="GO:0008834">
    <property type="term" value="F:ditrans,polycis-undecaprenyl-diphosphate synthase [(2E,6E)-farnesyl-diphosphate specific] activity"/>
    <property type="evidence" value="ECO:0007669"/>
    <property type="project" value="TreeGrafter"/>
</dbReference>
<dbReference type="FunFam" id="3.40.1180.10:FF:000001">
    <property type="entry name" value="(2E,6E)-farnesyl-diphosphate-specific ditrans,polycis-undecaprenyl-diphosphate synthase"/>
    <property type="match status" value="1"/>
</dbReference>
<feature type="binding site" evidence="2">
    <location>
        <position position="52"/>
    </location>
    <ligand>
        <name>substrate</name>
    </ligand>
</feature>
<feature type="binding site" evidence="2">
    <location>
        <position position="222"/>
    </location>
    <ligand>
        <name>Mg(2+)</name>
        <dbReference type="ChEBI" id="CHEBI:18420"/>
    </ligand>
</feature>
<keyword evidence="2" id="KW-0460">Magnesium</keyword>
<accession>A0A9X3EDP8</accession>
<dbReference type="PROSITE" id="PS01066">
    <property type="entry name" value="UPP_SYNTHASE"/>
    <property type="match status" value="1"/>
</dbReference>
<dbReference type="InterPro" id="IPR018520">
    <property type="entry name" value="UPP_synth-like_CS"/>
</dbReference>
<organism evidence="3 4">
    <name type="scientific">Kaistia nematophila</name>
    <dbReference type="NCBI Taxonomy" id="2994654"/>
    <lineage>
        <taxon>Bacteria</taxon>
        <taxon>Pseudomonadati</taxon>
        <taxon>Pseudomonadota</taxon>
        <taxon>Alphaproteobacteria</taxon>
        <taxon>Hyphomicrobiales</taxon>
        <taxon>Kaistiaceae</taxon>
        <taxon>Kaistia</taxon>
    </lineage>
</organism>
<dbReference type="NCBIfam" id="TIGR00055">
    <property type="entry name" value="uppS"/>
    <property type="match status" value="1"/>
</dbReference>
<proteinExistence type="inferred from homology"/>
<feature type="binding site" evidence="2">
    <location>
        <position position="48"/>
    </location>
    <ligand>
        <name>substrate</name>
    </ligand>
</feature>
<dbReference type="GO" id="GO:0000287">
    <property type="term" value="F:magnesium ion binding"/>
    <property type="evidence" value="ECO:0007669"/>
    <property type="project" value="UniProtKB-UniRule"/>
</dbReference>
<dbReference type="HAMAP" id="MF_01139">
    <property type="entry name" value="ISPT"/>
    <property type="match status" value="1"/>
</dbReference>
<evidence type="ECO:0000313" key="3">
    <source>
        <dbReference type="EMBL" id="MCX5571120.1"/>
    </source>
</evidence>
<dbReference type="AlphaFoldDB" id="A0A9X3EDP8"/>
<dbReference type="SUPFAM" id="SSF64005">
    <property type="entry name" value="Undecaprenyl diphosphate synthase"/>
    <property type="match status" value="1"/>
</dbReference>
<dbReference type="EMBL" id="JAPKNK010000008">
    <property type="protein sequence ID" value="MCX5571120.1"/>
    <property type="molecule type" value="Genomic_DNA"/>
</dbReference>
<feature type="binding site" evidence="2">
    <location>
        <begin position="209"/>
        <end position="211"/>
    </location>
    <ligand>
        <name>substrate</name>
    </ligand>
</feature>
<feature type="binding site" evidence="2">
    <location>
        <position position="40"/>
    </location>
    <ligand>
        <name>substrate</name>
    </ligand>
</feature>
<feature type="binding site" evidence="2">
    <location>
        <begin position="36"/>
        <end position="39"/>
    </location>
    <ligand>
        <name>substrate</name>
    </ligand>
</feature>
<dbReference type="PANTHER" id="PTHR10291">
    <property type="entry name" value="DEHYDRODOLICHYL DIPHOSPHATE SYNTHASE FAMILY MEMBER"/>
    <property type="match status" value="1"/>
</dbReference>
<feature type="binding site" evidence="2">
    <location>
        <position position="84"/>
    </location>
    <ligand>
        <name>substrate</name>
    </ligand>
</feature>
<dbReference type="NCBIfam" id="NF011408">
    <property type="entry name" value="PRK14834.1"/>
    <property type="match status" value="1"/>
</dbReference>
<keyword evidence="2" id="KW-0479">Metal-binding</keyword>
<feature type="binding site" evidence="2">
    <location>
        <position position="35"/>
    </location>
    <ligand>
        <name>Mg(2+)</name>
        <dbReference type="ChEBI" id="CHEBI:18420"/>
    </ligand>
</feature>
<evidence type="ECO:0000256" key="1">
    <source>
        <dbReference type="ARBA" id="ARBA00022679"/>
    </source>
</evidence>
<dbReference type="GO" id="GO:0016094">
    <property type="term" value="P:polyprenol biosynthetic process"/>
    <property type="evidence" value="ECO:0007669"/>
    <property type="project" value="TreeGrafter"/>
</dbReference>
<dbReference type="CDD" id="cd00475">
    <property type="entry name" value="Cis_IPPS"/>
    <property type="match status" value="1"/>
</dbReference>
<feature type="binding site" evidence="2">
    <location>
        <position position="203"/>
    </location>
    <ligand>
        <name>substrate</name>
    </ligand>
</feature>
<feature type="binding site" evidence="2">
    <location>
        <begin position="80"/>
        <end position="82"/>
    </location>
    <ligand>
        <name>substrate</name>
    </ligand>
</feature>